<organism evidence="1">
    <name type="scientific">uncultured Caudovirales phage</name>
    <dbReference type="NCBI Taxonomy" id="2100421"/>
    <lineage>
        <taxon>Viruses</taxon>
        <taxon>Duplodnaviria</taxon>
        <taxon>Heunggongvirae</taxon>
        <taxon>Uroviricota</taxon>
        <taxon>Caudoviricetes</taxon>
        <taxon>Peduoviridae</taxon>
        <taxon>Maltschvirus</taxon>
        <taxon>Maltschvirus maltsch</taxon>
    </lineage>
</organism>
<dbReference type="EMBL" id="LR796274">
    <property type="protein sequence ID" value="CAB4133278.1"/>
    <property type="molecule type" value="Genomic_DNA"/>
</dbReference>
<accession>A0A6J5LF15</accession>
<sequence length="267" mass="31120">MILYVNGCSWSSLSNEDMTDKVYGDYISEKNNWSFINHAIPGANNDRIFRSTLRNMQSLIKNNNPEDVCCVLNVTNAYRGNIWLDWENIQKIDKFAEESTRFYIKEVHKRYRESSDGDYVSWNRGATQMASIVDFFKGFHKYGLLLESSDEKMLYDAFCNILLITSYFKQHNIKYLIFFANLLDNVQDLINGVSWLQDLYKDIKSDSAIMNMTSDEVFTEWAIKNNLGAFDKHLYKNDAPIALHPDTHAHKLWADVLLTKLKNLYAI</sequence>
<evidence type="ECO:0000313" key="1">
    <source>
        <dbReference type="EMBL" id="CAB4133278.1"/>
    </source>
</evidence>
<name>A0A6J5LF15_9CAUD</name>
<gene>
    <name evidence="1" type="ORF">UFOVP257_112</name>
</gene>
<reference evidence="1" key="1">
    <citation type="submission" date="2020-04" db="EMBL/GenBank/DDBJ databases">
        <authorList>
            <person name="Chiriac C."/>
            <person name="Salcher M."/>
            <person name="Ghai R."/>
            <person name="Kavagutti S V."/>
        </authorList>
    </citation>
    <scope>NUCLEOTIDE SEQUENCE</scope>
</reference>
<proteinExistence type="predicted"/>
<protein>
    <submittedName>
        <fullName evidence="1">Uncharacterized protein</fullName>
    </submittedName>
</protein>